<dbReference type="PANTHER" id="PTHR10443:SF12">
    <property type="entry name" value="DIPEPTIDASE"/>
    <property type="match status" value="1"/>
</dbReference>
<dbReference type="PANTHER" id="PTHR10443">
    <property type="entry name" value="MICROSOMAL DIPEPTIDASE"/>
    <property type="match status" value="1"/>
</dbReference>
<dbReference type="Gene3D" id="3.20.20.140">
    <property type="entry name" value="Metal-dependent hydrolases"/>
    <property type="match status" value="1"/>
</dbReference>
<evidence type="ECO:0000313" key="1">
    <source>
        <dbReference type="EMBL" id="WEK56116.1"/>
    </source>
</evidence>
<dbReference type="InterPro" id="IPR008257">
    <property type="entry name" value="Pept_M19"/>
</dbReference>
<dbReference type="Proteomes" id="UP001178662">
    <property type="component" value="Chromosome"/>
</dbReference>
<dbReference type="GO" id="GO:0006508">
    <property type="term" value="P:proteolysis"/>
    <property type="evidence" value="ECO:0007669"/>
    <property type="project" value="InterPro"/>
</dbReference>
<gene>
    <name evidence="1" type="ORF">P0Y55_08725</name>
</gene>
<dbReference type="Pfam" id="PF01244">
    <property type="entry name" value="Peptidase_M19"/>
    <property type="match status" value="1"/>
</dbReference>
<protein>
    <submittedName>
        <fullName evidence="1">Dipeptidase</fullName>
    </submittedName>
</protein>
<reference evidence="1" key="1">
    <citation type="submission" date="2023-03" db="EMBL/GenBank/DDBJ databases">
        <title>Andean soil-derived lignocellulolytic bacterial consortium as a source of novel taxa and putative plastic-active enzymes.</title>
        <authorList>
            <person name="Diaz-Garcia L."/>
            <person name="Chuvochina M."/>
            <person name="Feuerriegel G."/>
            <person name="Bunk B."/>
            <person name="Sproer C."/>
            <person name="Streit W.R."/>
            <person name="Rodriguez L.M."/>
            <person name="Overmann J."/>
            <person name="Jimenez D.J."/>
        </authorList>
    </citation>
    <scope>NUCLEOTIDE SEQUENCE</scope>
    <source>
        <strain evidence="1">MAG 2441</strain>
    </source>
</reference>
<dbReference type="CDD" id="cd01301">
    <property type="entry name" value="rDP_like"/>
    <property type="match status" value="1"/>
</dbReference>
<dbReference type="InterPro" id="IPR032466">
    <property type="entry name" value="Metal_Hydrolase"/>
</dbReference>
<accession>A0AA95F036</accession>
<dbReference type="SUPFAM" id="SSF51556">
    <property type="entry name" value="Metallo-dependent hydrolases"/>
    <property type="match status" value="1"/>
</dbReference>
<dbReference type="AlphaFoldDB" id="A0AA95F036"/>
<dbReference type="EMBL" id="CP119317">
    <property type="protein sequence ID" value="WEK56116.1"/>
    <property type="molecule type" value="Genomic_DNA"/>
</dbReference>
<sequence>MRVVDLHADVLYKMLTNPEVKWVASGSEKVFDTTPARLSEGNVGLQVFPIYIPEHMPHTPETLFRTVELFWSEVLTVPDVMLVRTREELELAWQSGKLGAMLSLEGAGAIQGQLWVLQLLHRLGLRLLGPTWNHANWACDGAMEPRGGGLTKAGVQLIKECESLGIIIDVSHLSVRGFWDVAELTTRPFIASHSNVRQLKEHPRNLSDEQIKVIIQRQGIIGVTFVPTFLKNKEQTTIDDVLRHVEAICQLGGVNHVAFGSDFDGVDRYPQGLEHPGKYPVLVNALLQHYPEQVVRGFIADNAIRFLHKNLIN</sequence>
<dbReference type="GO" id="GO:0070573">
    <property type="term" value="F:metallodipeptidase activity"/>
    <property type="evidence" value="ECO:0007669"/>
    <property type="project" value="InterPro"/>
</dbReference>
<evidence type="ECO:0000313" key="2">
    <source>
        <dbReference type="Proteomes" id="UP001178662"/>
    </source>
</evidence>
<proteinExistence type="predicted"/>
<keyword evidence="2" id="KW-1185">Reference proteome</keyword>
<organism evidence="1 2">
    <name type="scientific">Candidatus Cohnella colombiensis</name>
    <dbReference type="NCBI Taxonomy" id="3121368"/>
    <lineage>
        <taxon>Bacteria</taxon>
        <taxon>Bacillati</taxon>
        <taxon>Bacillota</taxon>
        <taxon>Bacilli</taxon>
        <taxon>Bacillales</taxon>
        <taxon>Paenibacillaceae</taxon>
        <taxon>Cohnella</taxon>
    </lineage>
</organism>
<name>A0AA95F036_9BACL</name>
<dbReference type="PROSITE" id="PS51365">
    <property type="entry name" value="RENAL_DIPEPTIDASE_2"/>
    <property type="match status" value="1"/>
</dbReference>